<dbReference type="AlphaFoldDB" id="A0AAE9VPA5"/>
<evidence type="ECO:0000256" key="8">
    <source>
        <dbReference type="ARBA" id="ARBA00022723"/>
    </source>
</evidence>
<proteinExistence type="inferred from homology"/>
<evidence type="ECO:0000256" key="4">
    <source>
        <dbReference type="ARBA" id="ARBA00008703"/>
    </source>
</evidence>
<comment type="cofactor">
    <cofactor evidence="3">
        <name>[4Fe-4S] cluster</name>
        <dbReference type="ChEBI" id="CHEBI:49883"/>
    </cofactor>
</comment>
<evidence type="ECO:0000313" key="18">
    <source>
        <dbReference type="Proteomes" id="UP001212189"/>
    </source>
</evidence>
<sequence>MPSVAQTEKFFPLADWGQLLAQSLRSSDELLAALELQPSDFAEGLSLAKQFPLLVPRPFVQRMAKGDPQDPLLLQVLPLAAEDQLHPGYSADPLGEQDTNVATGIIHKYHGRVLLLAASGCAINCRYCFRRHFPYSDNRLGRSQWQSALDYIAADSSISEVILSGGDPLMLQDAHLADLVEQLAQIPHVQRLRVHSRLPVVIAERLTDQLIELLTRTRLRSSLVLHVNHPQELSPLHAQRLAMMRQAGITLLNQTVLLKGVNDSAEVLIELSEKLFNHHLLPYYLHVLDRVQGAQHFDVSSAEAYTLYQQMLARLPGYLVPKLVREEAGQPHKTPLHAF</sequence>
<dbReference type="InterPro" id="IPR013785">
    <property type="entry name" value="Aldolase_TIM"/>
</dbReference>
<organism evidence="17 18">
    <name type="scientific">Denitrificimonas caeni</name>
    <dbReference type="NCBI Taxonomy" id="521720"/>
    <lineage>
        <taxon>Bacteria</taxon>
        <taxon>Pseudomonadati</taxon>
        <taxon>Pseudomonadota</taxon>
        <taxon>Gammaproteobacteria</taxon>
        <taxon>Pseudomonadales</taxon>
        <taxon>Pseudomonadaceae</taxon>
        <taxon>Denitrificimonas</taxon>
    </lineage>
</organism>
<evidence type="ECO:0000256" key="10">
    <source>
        <dbReference type="ARBA" id="ARBA00023004"/>
    </source>
</evidence>
<gene>
    <name evidence="17" type="primary">epmB</name>
    <name evidence="17" type="ORF">O6P33_11450</name>
</gene>
<keyword evidence="6 14" id="KW-0004">4Fe-4S</keyword>
<evidence type="ECO:0000256" key="1">
    <source>
        <dbReference type="ARBA" id="ARBA00001352"/>
    </source>
</evidence>
<feature type="binding site" evidence="14">
    <location>
        <position position="121"/>
    </location>
    <ligand>
        <name>[4Fe-4S] cluster</name>
        <dbReference type="ChEBI" id="CHEBI:49883"/>
        <note>4Fe-4S-S-AdoMet</note>
    </ligand>
</feature>
<evidence type="ECO:0000256" key="3">
    <source>
        <dbReference type="ARBA" id="ARBA00001966"/>
    </source>
</evidence>
<dbReference type="SUPFAM" id="SSF102114">
    <property type="entry name" value="Radical SAM enzymes"/>
    <property type="match status" value="1"/>
</dbReference>
<dbReference type="PANTHER" id="PTHR30538:SF1">
    <property type="entry name" value="L-LYSINE 2,3-AMINOMUTASE"/>
    <property type="match status" value="1"/>
</dbReference>
<dbReference type="InterPro" id="IPR003739">
    <property type="entry name" value="Lys_aminomutase/Glu_NH3_mut"/>
</dbReference>
<dbReference type="InterPro" id="IPR007197">
    <property type="entry name" value="rSAM"/>
</dbReference>
<dbReference type="PIRSF" id="PIRSF004911">
    <property type="entry name" value="DUF160"/>
    <property type="match status" value="1"/>
</dbReference>
<dbReference type="SFLD" id="SFLDG01070">
    <property type="entry name" value="PLP-dependent"/>
    <property type="match status" value="1"/>
</dbReference>
<dbReference type="NCBIfam" id="TIGR03821">
    <property type="entry name" value="EFP_modif_epmB"/>
    <property type="match status" value="1"/>
</dbReference>
<feature type="modified residue" description="N6-(pyridoxal phosphate)lysine" evidence="15">
    <location>
        <position position="333"/>
    </location>
</feature>
<keyword evidence="9 15" id="KW-0663">Pyridoxal phosphate</keyword>
<dbReference type="Proteomes" id="UP001212189">
    <property type="component" value="Chromosome"/>
</dbReference>
<dbReference type="SFLD" id="SFLDF00314">
    <property type="entry name" value="L-lysine_2_3-aminomutase_(yjeK"/>
    <property type="match status" value="1"/>
</dbReference>
<dbReference type="GO" id="GO:0046872">
    <property type="term" value="F:metal ion binding"/>
    <property type="evidence" value="ECO:0007669"/>
    <property type="project" value="UniProtKB-KW"/>
</dbReference>
<feature type="domain" description="Radical SAM core" evidence="16">
    <location>
        <begin position="107"/>
        <end position="319"/>
    </location>
</feature>
<keyword evidence="18" id="KW-1185">Reference proteome</keyword>
<evidence type="ECO:0000256" key="12">
    <source>
        <dbReference type="ARBA" id="ARBA00023235"/>
    </source>
</evidence>
<dbReference type="GO" id="GO:0051539">
    <property type="term" value="F:4 iron, 4 sulfur cluster binding"/>
    <property type="evidence" value="ECO:0007669"/>
    <property type="project" value="UniProtKB-KW"/>
</dbReference>
<keyword evidence="12" id="KW-0413">Isomerase</keyword>
<protein>
    <recommendedName>
        <fullName evidence="5">L-lysine 2,3-aminomutase</fullName>
    </recommendedName>
    <alternativeName>
        <fullName evidence="13">EF-P post-translational modification enzyme B</fullName>
    </alternativeName>
</protein>
<keyword evidence="7" id="KW-0949">S-adenosyl-L-methionine</keyword>
<dbReference type="PANTHER" id="PTHR30538">
    <property type="entry name" value="LYSINE 2,3-AMINOMUTASE-RELATED"/>
    <property type="match status" value="1"/>
</dbReference>
<keyword evidence="11 14" id="KW-0411">Iron-sulfur</keyword>
<dbReference type="InterPro" id="IPR022462">
    <property type="entry name" value="EpmB"/>
</dbReference>
<dbReference type="KEGG" id="dce:O6P33_11450"/>
<name>A0AAE9VPA5_9GAMM</name>
<evidence type="ECO:0000256" key="11">
    <source>
        <dbReference type="ARBA" id="ARBA00023014"/>
    </source>
</evidence>
<evidence type="ECO:0000256" key="14">
    <source>
        <dbReference type="PIRSR" id="PIRSR004911-1"/>
    </source>
</evidence>
<keyword evidence="10" id="KW-0408">Iron</keyword>
<keyword evidence="8 14" id="KW-0479">Metal-binding</keyword>
<evidence type="ECO:0000256" key="5">
    <source>
        <dbReference type="ARBA" id="ARBA00022363"/>
    </source>
</evidence>
<evidence type="ECO:0000256" key="13">
    <source>
        <dbReference type="ARBA" id="ARBA00030756"/>
    </source>
</evidence>
<dbReference type="CDD" id="cd01335">
    <property type="entry name" value="Radical_SAM"/>
    <property type="match status" value="1"/>
</dbReference>
<evidence type="ECO:0000256" key="2">
    <source>
        <dbReference type="ARBA" id="ARBA00001933"/>
    </source>
</evidence>
<feature type="binding site" evidence="14">
    <location>
        <position position="128"/>
    </location>
    <ligand>
        <name>[4Fe-4S] cluster</name>
        <dbReference type="ChEBI" id="CHEBI:49883"/>
        <note>4Fe-4S-S-AdoMet</note>
    </ligand>
</feature>
<evidence type="ECO:0000256" key="15">
    <source>
        <dbReference type="PIRSR" id="PIRSR603739-50"/>
    </source>
</evidence>
<comment type="catalytic activity">
    <reaction evidence="1">
        <text>L-lysine = D-beta-lysine</text>
        <dbReference type="Rhea" id="RHEA:44148"/>
        <dbReference type="ChEBI" id="CHEBI:32551"/>
        <dbReference type="ChEBI" id="CHEBI:84138"/>
    </reaction>
</comment>
<dbReference type="PROSITE" id="PS51918">
    <property type="entry name" value="RADICAL_SAM"/>
    <property type="match status" value="1"/>
</dbReference>
<evidence type="ECO:0000256" key="9">
    <source>
        <dbReference type="ARBA" id="ARBA00022898"/>
    </source>
</evidence>
<dbReference type="EMBL" id="CP114976">
    <property type="protein sequence ID" value="WBE24963.1"/>
    <property type="molecule type" value="Genomic_DNA"/>
</dbReference>
<accession>A0AAE9VPA5</accession>
<evidence type="ECO:0000256" key="6">
    <source>
        <dbReference type="ARBA" id="ARBA00022485"/>
    </source>
</evidence>
<evidence type="ECO:0000256" key="7">
    <source>
        <dbReference type="ARBA" id="ARBA00022691"/>
    </source>
</evidence>
<reference evidence="17 18" key="1">
    <citation type="submission" date="2022-12" db="EMBL/GenBank/DDBJ databases">
        <title>Coexistence and Characterization of a Novel Tigecycline Resistance gene tet(X) variant and blaNDM-1 in a Pseudomonas caeni Isolate of Chicken Origin.</title>
        <authorList>
            <person name="Lu X."/>
            <person name="Zhang L."/>
            <person name="Li R."/>
            <person name="Wang Z."/>
        </authorList>
    </citation>
    <scope>NUCLEOTIDE SEQUENCE [LARGE SCALE GENOMIC DNA]</scope>
    <source>
        <strain evidence="17 18">CE14</strain>
    </source>
</reference>
<dbReference type="InterPro" id="IPR058240">
    <property type="entry name" value="rSAM_sf"/>
</dbReference>
<dbReference type="Gene3D" id="3.20.20.70">
    <property type="entry name" value="Aldolase class I"/>
    <property type="match status" value="1"/>
</dbReference>
<comment type="cofactor">
    <cofactor evidence="2 15">
        <name>pyridoxal 5'-phosphate</name>
        <dbReference type="ChEBI" id="CHEBI:597326"/>
    </cofactor>
</comment>
<dbReference type="RefSeq" id="WP_269817906.1">
    <property type="nucleotide sequence ID" value="NZ_CP114976.1"/>
</dbReference>
<dbReference type="NCBIfam" id="TIGR00238">
    <property type="entry name" value="KamA family radical SAM protein"/>
    <property type="match status" value="1"/>
</dbReference>
<feature type="binding site" evidence="14">
    <location>
        <position position="125"/>
    </location>
    <ligand>
        <name>[4Fe-4S] cluster</name>
        <dbReference type="ChEBI" id="CHEBI:49883"/>
        <note>4Fe-4S-S-AdoMet</note>
    </ligand>
</feature>
<dbReference type="GO" id="GO:0016853">
    <property type="term" value="F:isomerase activity"/>
    <property type="evidence" value="ECO:0007669"/>
    <property type="project" value="UniProtKB-KW"/>
</dbReference>
<dbReference type="SFLD" id="SFLDS00029">
    <property type="entry name" value="Radical_SAM"/>
    <property type="match status" value="1"/>
</dbReference>
<comment type="similarity">
    <text evidence="4">Belongs to the radical SAM superfamily. KamA family.</text>
</comment>
<evidence type="ECO:0000259" key="16">
    <source>
        <dbReference type="PROSITE" id="PS51918"/>
    </source>
</evidence>
<evidence type="ECO:0000313" key="17">
    <source>
        <dbReference type="EMBL" id="WBE24963.1"/>
    </source>
</evidence>
<dbReference type="Pfam" id="PF13353">
    <property type="entry name" value="Fer4_12"/>
    <property type="match status" value="1"/>
</dbReference>